<organism evidence="1 2">
    <name type="scientific">Dubosiella muris</name>
    <dbReference type="NCBI Taxonomy" id="3038133"/>
    <lineage>
        <taxon>Bacteria</taxon>
        <taxon>Bacillati</taxon>
        <taxon>Bacillota</taxon>
        <taxon>Erysipelotrichia</taxon>
        <taxon>Erysipelotrichales</taxon>
        <taxon>Erysipelotrichaceae</taxon>
        <taxon>Dubosiella</taxon>
    </lineage>
</organism>
<dbReference type="EMBL" id="SRYG01000007">
    <property type="protein sequence ID" value="TGY66338.1"/>
    <property type="molecule type" value="Genomic_DNA"/>
</dbReference>
<reference evidence="1" key="1">
    <citation type="submission" date="2019-04" db="EMBL/GenBank/DDBJ databases">
        <title>Microbes associate with the intestines of laboratory mice.</title>
        <authorList>
            <person name="Navarre W."/>
            <person name="Wong E."/>
            <person name="Huang K."/>
            <person name="Tropini C."/>
            <person name="Ng K."/>
            <person name="Yu B."/>
        </authorList>
    </citation>
    <scope>NUCLEOTIDE SEQUENCE</scope>
    <source>
        <strain evidence="1">NM09_H32</strain>
    </source>
</reference>
<evidence type="ECO:0000313" key="2">
    <source>
        <dbReference type="Proteomes" id="UP000308836"/>
    </source>
</evidence>
<comment type="caution">
    <text evidence="1">The sequence shown here is derived from an EMBL/GenBank/DDBJ whole genome shotgun (WGS) entry which is preliminary data.</text>
</comment>
<protein>
    <submittedName>
        <fullName evidence="1">Uncharacterized protein</fullName>
    </submittedName>
</protein>
<sequence length="155" mass="18341">MNKRLFSMTCPYCDHPFEILKETVLIAGMDPGQEERIQNGTYFSHVCSRCGRLYALAYPFYYRKPGSYAITLAWDKPEKESPERVYSCATGEQFTKLFRILESQADWRVVFRLERLLKQKYNKSVVFESFDSNKSMYYFFVDSDLKAIHCKTKEK</sequence>
<dbReference type="Proteomes" id="UP000308836">
    <property type="component" value="Unassembled WGS sequence"/>
</dbReference>
<name>A0AC61R8L8_9FIRM</name>
<keyword evidence="2" id="KW-1185">Reference proteome</keyword>
<gene>
    <name evidence="1" type="ORF">E5336_04560</name>
</gene>
<proteinExistence type="predicted"/>
<evidence type="ECO:0000313" key="1">
    <source>
        <dbReference type="EMBL" id="TGY66338.1"/>
    </source>
</evidence>
<accession>A0AC61R8L8</accession>